<feature type="domain" description="DUF4283" evidence="2">
    <location>
        <begin position="36"/>
        <end position="116"/>
    </location>
</feature>
<dbReference type="InterPro" id="IPR025558">
    <property type="entry name" value="DUF4283"/>
</dbReference>
<proteinExistence type="predicted"/>
<dbReference type="PANTHER" id="PTHR33233">
    <property type="entry name" value="ENDONUCLEASE/EXONUCLEASE/PHOSPHATASE"/>
    <property type="match status" value="1"/>
</dbReference>
<organism evidence="3 4">
    <name type="scientific">Carnegiea gigantea</name>
    <dbReference type="NCBI Taxonomy" id="171969"/>
    <lineage>
        <taxon>Eukaryota</taxon>
        <taxon>Viridiplantae</taxon>
        <taxon>Streptophyta</taxon>
        <taxon>Embryophyta</taxon>
        <taxon>Tracheophyta</taxon>
        <taxon>Spermatophyta</taxon>
        <taxon>Magnoliopsida</taxon>
        <taxon>eudicotyledons</taxon>
        <taxon>Gunneridae</taxon>
        <taxon>Pentapetalae</taxon>
        <taxon>Caryophyllales</taxon>
        <taxon>Cactineae</taxon>
        <taxon>Cactaceae</taxon>
        <taxon>Cactoideae</taxon>
        <taxon>Echinocereeae</taxon>
        <taxon>Carnegiea</taxon>
    </lineage>
</organism>
<keyword evidence="4" id="KW-1185">Reference proteome</keyword>
<feature type="domain" description="DUF4283" evidence="2">
    <location>
        <begin position="265"/>
        <end position="345"/>
    </location>
</feature>
<comment type="caution">
    <text evidence="3">The sequence shown here is derived from an EMBL/GenBank/DDBJ whole genome shotgun (WGS) entry which is preliminary data.</text>
</comment>
<dbReference type="AlphaFoldDB" id="A0A9Q1GTJ4"/>
<dbReference type="Proteomes" id="UP001153076">
    <property type="component" value="Unassembled WGS sequence"/>
</dbReference>
<reference evidence="3" key="1">
    <citation type="submission" date="2022-04" db="EMBL/GenBank/DDBJ databases">
        <title>Carnegiea gigantea Genome sequencing and assembly v2.</title>
        <authorList>
            <person name="Copetti D."/>
            <person name="Sanderson M.J."/>
            <person name="Burquez A."/>
            <person name="Wojciechowski M.F."/>
        </authorList>
    </citation>
    <scope>NUCLEOTIDE SEQUENCE</scope>
    <source>
        <strain evidence="3">SGP5-SGP5p</strain>
        <tissue evidence="3">Aerial part</tissue>
    </source>
</reference>
<sequence>MVNPNEGSALKFVEASVIHVTKCAKIVHQDVEAEIEYWNQAVICCVLGANLPLGVVDGYVRRIWSQYGIDKVVATHKGIYLVRFKSAQDKEVVLSKCIYYFDQKPFIIKAWNENLELNTSSISSLLGIRRLRIKGLTKWWLCGKGFILYQLNKLITWDKEDAHKGIDKVVAARKGIYLVRFKSAQDKEAVLSKCIYYFDQKPLNKLITWDKETAHKGIDKVVAACKGIYLVRFKSAQDKEAVLSKVINRTKCAKIEDQDVEAEIEYWNQVVICCVLRANPPLGVIDGYVRRIWSQYEIDKVVAARKGIYLVRFKSAQDKEAVLSKVIYYFDQKSFIIKAWNENLELDTISISSLRIWVQFPELDGVESLSKLGSLPRIPLKTDKQTMEKVYISYARLLIDIHLDGTFPDYVDFITDKGIVTKQRVKYEWRPLKRSHCNTFAHFKSDCRKRRTDNQNGGLSQPGIKTLNKKQSNNH</sequence>
<name>A0A9Q1GTJ4_9CARY</name>
<dbReference type="OrthoDB" id="425619at2759"/>
<feature type="region of interest" description="Disordered" evidence="1">
    <location>
        <begin position="451"/>
        <end position="475"/>
    </location>
</feature>
<evidence type="ECO:0000256" key="1">
    <source>
        <dbReference type="SAM" id="MobiDB-lite"/>
    </source>
</evidence>
<evidence type="ECO:0000259" key="2">
    <source>
        <dbReference type="Pfam" id="PF14111"/>
    </source>
</evidence>
<dbReference type="PANTHER" id="PTHR33233:SF14">
    <property type="entry name" value="ENDONUCLEASE_EXONUCLEASE_PHOSPHATASE"/>
    <property type="match status" value="1"/>
</dbReference>
<accession>A0A9Q1GTJ4</accession>
<evidence type="ECO:0000313" key="4">
    <source>
        <dbReference type="Proteomes" id="UP001153076"/>
    </source>
</evidence>
<gene>
    <name evidence="3" type="ORF">Cgig2_030090</name>
</gene>
<dbReference type="Pfam" id="PF14111">
    <property type="entry name" value="DUF4283"/>
    <property type="match status" value="2"/>
</dbReference>
<evidence type="ECO:0000313" key="3">
    <source>
        <dbReference type="EMBL" id="KAJ8426671.1"/>
    </source>
</evidence>
<dbReference type="EMBL" id="JAKOGI010001256">
    <property type="protein sequence ID" value="KAJ8426671.1"/>
    <property type="molecule type" value="Genomic_DNA"/>
</dbReference>
<protein>
    <recommendedName>
        <fullName evidence="2">DUF4283 domain-containing protein</fullName>
    </recommendedName>
</protein>